<sequence>MRFSVAAIFSVIAALASAHRDPDYSQAPAGNAIYTPGLNQQVEAGQNFVITWDPTTKGPISLVLMRGPSTNVVPIDTIAEQVPNSGRFEWTPSTSLEDDVTHYGLLLIDEGTGQYQYSTQFGVKNPNQAVSSSSSSTSTSSTTAKAAATTAPAAVTTHGAYSTKYETYEVTTTICPENAVHPTGKPASSSIPLIGTGRVPGVSPSNTPVRPGQPNKPTTLASSSVPSGTPSSTGPSNPLFTGAADRNVISLGAVAAGVLAVLAF</sequence>
<proteinExistence type="predicted"/>
<protein>
    <submittedName>
        <fullName evidence="1">Uncharacterized protein</fullName>
    </submittedName>
</protein>
<dbReference type="EMBL" id="JAOPJF010000004">
    <property type="protein sequence ID" value="KAK1149387.1"/>
    <property type="molecule type" value="Genomic_DNA"/>
</dbReference>
<accession>A0ACC3BG02</accession>
<organism evidence="1 2">
    <name type="scientific">Aspergillus melleus</name>
    <dbReference type="NCBI Taxonomy" id="138277"/>
    <lineage>
        <taxon>Eukaryota</taxon>
        <taxon>Fungi</taxon>
        <taxon>Dikarya</taxon>
        <taxon>Ascomycota</taxon>
        <taxon>Pezizomycotina</taxon>
        <taxon>Eurotiomycetes</taxon>
        <taxon>Eurotiomycetidae</taxon>
        <taxon>Eurotiales</taxon>
        <taxon>Aspergillaceae</taxon>
        <taxon>Aspergillus</taxon>
        <taxon>Aspergillus subgen. Circumdati</taxon>
    </lineage>
</organism>
<dbReference type="Proteomes" id="UP001177260">
    <property type="component" value="Unassembled WGS sequence"/>
</dbReference>
<comment type="caution">
    <text evidence="1">The sequence shown here is derived from an EMBL/GenBank/DDBJ whole genome shotgun (WGS) entry which is preliminary data.</text>
</comment>
<evidence type="ECO:0000313" key="2">
    <source>
        <dbReference type="Proteomes" id="UP001177260"/>
    </source>
</evidence>
<evidence type="ECO:0000313" key="1">
    <source>
        <dbReference type="EMBL" id="KAK1149387.1"/>
    </source>
</evidence>
<name>A0ACC3BG02_9EURO</name>
<keyword evidence="2" id="KW-1185">Reference proteome</keyword>
<gene>
    <name evidence="1" type="ORF">N8T08_006610</name>
</gene>
<reference evidence="1 2" key="1">
    <citation type="journal article" date="2023" name="ACS Omega">
        <title>Identification of the Neoaspergillic Acid Biosynthesis Gene Cluster by Establishing an In Vitro CRISPR-Ribonucleoprotein Genetic System in Aspergillus melleus.</title>
        <authorList>
            <person name="Yuan B."/>
            <person name="Grau M.F."/>
            <person name="Murata R.M."/>
            <person name="Torok T."/>
            <person name="Venkateswaran K."/>
            <person name="Stajich J.E."/>
            <person name="Wang C.C.C."/>
        </authorList>
    </citation>
    <scope>NUCLEOTIDE SEQUENCE [LARGE SCALE GENOMIC DNA]</scope>
    <source>
        <strain evidence="1 2">IMV 1140</strain>
    </source>
</reference>